<dbReference type="SUPFAM" id="SSF52540">
    <property type="entry name" value="P-loop containing nucleoside triphosphate hydrolases"/>
    <property type="match status" value="1"/>
</dbReference>
<evidence type="ECO:0000313" key="6">
    <source>
        <dbReference type="Proteomes" id="UP000614350"/>
    </source>
</evidence>
<keyword evidence="3" id="KW-0418">Kinase</keyword>
<keyword evidence="2" id="KW-0547">Nucleotide-binding</keyword>
<comment type="caution">
    <text evidence="5">The sequence shown here is derived from an EMBL/GenBank/DDBJ whole genome shotgun (WGS) entry which is preliminary data.</text>
</comment>
<evidence type="ECO:0000313" key="5">
    <source>
        <dbReference type="EMBL" id="KAF7400619.1"/>
    </source>
</evidence>
<protein>
    <recommendedName>
        <fullName evidence="7">Adenylate kinase 8</fullName>
    </recommendedName>
</protein>
<dbReference type="CDD" id="cd22979">
    <property type="entry name" value="DD_AK8"/>
    <property type="match status" value="1"/>
</dbReference>
<keyword evidence="6" id="KW-1185">Reference proteome</keyword>
<evidence type="ECO:0000256" key="3">
    <source>
        <dbReference type="ARBA" id="ARBA00022777"/>
    </source>
</evidence>
<sequence>MSDFVDAIKRPLSIPPRFVAYSEKHKIYELFQELSKQLIIDQPDDHILYMKQCLEHAIRKRDIPRIILIAPPDFDKMALAEFFQKEIGLYPITLEDLEEKKIIKKNVCLCNESESLAMNMRKLLKTGALHSSGWILVDVPRTKKEARAFQRLGIIPTHIFQIMSNNSIEEEFTKTISNDYLGNNDNKKVEMQKYKKNLRELREAYANCLIEIEIGIRSIEELGKDCIALTKIKKHSGAPSLFRIVLIGSRGSGCRTVAKYLTKRFDLIHVDFNYILKQVRLQETPIGEVLRSFEHRWEEKPKPEMRIKIIDNYINKPECANKGWVLTSYPITVEDFELLDMMDTPPNKVIFIEVSAEIRKERLLNRRYNIITGSKHNISSNDNNNKSYDCELGLHPNDYINVVTEEISQYDNNVEEMLKYAGESAFIIDGSADERSVRESVEGCLMQSKIYSEPRKPRQKAVIDPYDVEYDPEDEPDISIFDTIMPPEFKYTFI</sequence>
<dbReference type="GO" id="GO:0005524">
    <property type="term" value="F:ATP binding"/>
    <property type="evidence" value="ECO:0007669"/>
    <property type="project" value="InterPro"/>
</dbReference>
<dbReference type="GO" id="GO:0006139">
    <property type="term" value="P:nucleobase-containing compound metabolic process"/>
    <property type="evidence" value="ECO:0007669"/>
    <property type="project" value="InterPro"/>
</dbReference>
<dbReference type="InterPro" id="IPR027417">
    <property type="entry name" value="P-loop_NTPase"/>
</dbReference>
<evidence type="ECO:0000256" key="1">
    <source>
        <dbReference type="ARBA" id="ARBA00022679"/>
    </source>
</evidence>
<dbReference type="InterPro" id="IPR000850">
    <property type="entry name" value="Adenylat/UMP-CMP_kin"/>
</dbReference>
<dbReference type="Gene3D" id="3.40.50.300">
    <property type="entry name" value="P-loop containing nucleotide triphosphate hydrolases"/>
    <property type="match status" value="2"/>
</dbReference>
<dbReference type="PANTHER" id="PTHR23359">
    <property type="entry name" value="NUCLEOTIDE KINASE"/>
    <property type="match status" value="1"/>
</dbReference>
<evidence type="ECO:0000256" key="4">
    <source>
        <dbReference type="SAM" id="Coils"/>
    </source>
</evidence>
<keyword evidence="4" id="KW-0175">Coiled coil</keyword>
<dbReference type="Proteomes" id="UP000614350">
    <property type="component" value="Unassembled WGS sequence"/>
</dbReference>
<gene>
    <name evidence="5" type="ORF">HZH66_005803</name>
</gene>
<feature type="coiled-coil region" evidence="4">
    <location>
        <begin position="184"/>
        <end position="211"/>
    </location>
</feature>
<proteinExistence type="predicted"/>
<name>A0A834K949_VESVU</name>
<keyword evidence="1" id="KW-0808">Transferase</keyword>
<evidence type="ECO:0000256" key="2">
    <source>
        <dbReference type="ARBA" id="ARBA00022741"/>
    </source>
</evidence>
<evidence type="ECO:0008006" key="7">
    <source>
        <dbReference type="Google" id="ProtNLM"/>
    </source>
</evidence>
<dbReference type="GO" id="GO:0019205">
    <property type="term" value="F:nucleobase-containing compound kinase activity"/>
    <property type="evidence" value="ECO:0007669"/>
    <property type="project" value="InterPro"/>
</dbReference>
<reference evidence="5" key="1">
    <citation type="journal article" date="2020" name="G3 (Bethesda)">
        <title>High-Quality Assemblies for Three Invasive Social Wasps from the &lt;i&gt;Vespula&lt;/i&gt; Genus.</title>
        <authorList>
            <person name="Harrop T.W.R."/>
            <person name="Guhlin J."/>
            <person name="McLaughlin G.M."/>
            <person name="Permina E."/>
            <person name="Stockwell P."/>
            <person name="Gilligan J."/>
            <person name="Le Lec M.F."/>
            <person name="Gruber M.A.M."/>
            <person name="Quinn O."/>
            <person name="Lovegrove M."/>
            <person name="Duncan E.J."/>
            <person name="Remnant E.J."/>
            <person name="Van Eeckhoven J."/>
            <person name="Graham B."/>
            <person name="Knapp R.A."/>
            <person name="Langford K.W."/>
            <person name="Kronenberg Z."/>
            <person name="Press M.O."/>
            <person name="Eacker S.M."/>
            <person name="Wilson-Rankin E.E."/>
            <person name="Purcell J."/>
            <person name="Lester P.J."/>
            <person name="Dearden P.K."/>
        </authorList>
    </citation>
    <scope>NUCLEOTIDE SEQUENCE</scope>
    <source>
        <strain evidence="5">Marl-1</strain>
    </source>
</reference>
<organism evidence="5 6">
    <name type="scientific">Vespula vulgaris</name>
    <name type="common">Yellow jacket</name>
    <name type="synonym">Wasp</name>
    <dbReference type="NCBI Taxonomy" id="7454"/>
    <lineage>
        <taxon>Eukaryota</taxon>
        <taxon>Metazoa</taxon>
        <taxon>Ecdysozoa</taxon>
        <taxon>Arthropoda</taxon>
        <taxon>Hexapoda</taxon>
        <taxon>Insecta</taxon>
        <taxon>Pterygota</taxon>
        <taxon>Neoptera</taxon>
        <taxon>Endopterygota</taxon>
        <taxon>Hymenoptera</taxon>
        <taxon>Apocrita</taxon>
        <taxon>Aculeata</taxon>
        <taxon>Vespoidea</taxon>
        <taxon>Vespidae</taxon>
        <taxon>Vespinae</taxon>
        <taxon>Vespula</taxon>
    </lineage>
</organism>
<dbReference type="Pfam" id="PF00406">
    <property type="entry name" value="ADK"/>
    <property type="match status" value="1"/>
</dbReference>
<dbReference type="EMBL" id="JACSEA010000005">
    <property type="protein sequence ID" value="KAF7400619.1"/>
    <property type="molecule type" value="Genomic_DNA"/>
</dbReference>
<dbReference type="AlphaFoldDB" id="A0A834K949"/>
<accession>A0A834K949</accession>